<dbReference type="GeneTree" id="ENSGT00390000000489"/>
<evidence type="ECO:0000256" key="1">
    <source>
        <dbReference type="ARBA" id="ARBA00002044"/>
    </source>
</evidence>
<dbReference type="GO" id="GO:0005179">
    <property type="term" value="F:hormone activity"/>
    <property type="evidence" value="ECO:0007669"/>
    <property type="project" value="UniProtKB-KW"/>
</dbReference>
<dbReference type="AlphaFoldDB" id="A0A8D0H0V2"/>
<dbReference type="GO" id="GO:0031788">
    <property type="term" value="F:motilin receptor binding"/>
    <property type="evidence" value="ECO:0007669"/>
    <property type="project" value="Ensembl"/>
</dbReference>
<keyword evidence="9" id="KW-0732">Signal</keyword>
<keyword evidence="7" id="KW-0372">Hormone</keyword>
<feature type="region of interest" description="Disordered" evidence="8">
    <location>
        <begin position="39"/>
        <end position="68"/>
    </location>
</feature>
<dbReference type="Proteomes" id="UP000694392">
    <property type="component" value="Unplaced"/>
</dbReference>
<keyword evidence="5" id="KW-0964">Secreted</keyword>
<organism evidence="12 13">
    <name type="scientific">Sphenodon punctatus</name>
    <name type="common">Tuatara</name>
    <name type="synonym">Hatteria punctata</name>
    <dbReference type="NCBI Taxonomy" id="8508"/>
    <lineage>
        <taxon>Eukaryota</taxon>
        <taxon>Metazoa</taxon>
        <taxon>Chordata</taxon>
        <taxon>Craniata</taxon>
        <taxon>Vertebrata</taxon>
        <taxon>Euteleostomi</taxon>
        <taxon>Lepidosauria</taxon>
        <taxon>Sphenodontia</taxon>
        <taxon>Sphenodontidae</taxon>
        <taxon>Sphenodon</taxon>
    </lineage>
</organism>
<feature type="chain" id="PRO_5034607536" description="Promotilin" evidence="9">
    <location>
        <begin position="26"/>
        <end position="131"/>
    </location>
</feature>
<feature type="compositionally biased region" description="Polar residues" evidence="8">
    <location>
        <begin position="110"/>
        <end position="120"/>
    </location>
</feature>
<feature type="domain" description="Motilin/ghrelin" evidence="11">
    <location>
        <begin position="32"/>
        <end position="54"/>
    </location>
</feature>
<keyword evidence="13" id="KW-1185">Reference proteome</keyword>
<dbReference type="PANTHER" id="PTHR14156:SF0">
    <property type="entry name" value="PROMOTILIN"/>
    <property type="match status" value="1"/>
</dbReference>
<dbReference type="PANTHER" id="PTHR14156">
    <property type="entry name" value="MOTILIN"/>
    <property type="match status" value="1"/>
</dbReference>
<dbReference type="InterPro" id="IPR015662">
    <property type="entry name" value="Promotilin"/>
</dbReference>
<dbReference type="InterPro" id="IPR006738">
    <property type="entry name" value="Motilin_ghrelin"/>
</dbReference>
<dbReference type="Pfam" id="PF04644">
    <property type="entry name" value="Motilin_ghrelin"/>
    <property type="match status" value="1"/>
</dbReference>
<comment type="function">
    <text evidence="1">Plays an important role in the regulation of interdigestive gastrointestinal motility and indirectly causes rhythmic contraction of duodenal and colonic smooth muscle.</text>
</comment>
<gene>
    <name evidence="12" type="primary">MLN</name>
</gene>
<accession>A0A8D0H0V2</accession>
<evidence type="ECO:0000256" key="9">
    <source>
        <dbReference type="SAM" id="SignalP"/>
    </source>
</evidence>
<evidence type="ECO:0000259" key="10">
    <source>
        <dbReference type="Pfam" id="PF04643"/>
    </source>
</evidence>
<dbReference type="Ensembl" id="ENSSPUT00000015349.1">
    <property type="protein sequence ID" value="ENSSPUP00000014383.1"/>
    <property type="gene ID" value="ENSSPUG00000011091.1"/>
</dbReference>
<reference evidence="12" key="2">
    <citation type="submission" date="2025-09" db="UniProtKB">
        <authorList>
            <consortium name="Ensembl"/>
        </authorList>
    </citation>
    <scope>IDENTIFICATION</scope>
</reference>
<feature type="domain" description="Motilin/ghrelin-associated peptide" evidence="10">
    <location>
        <begin position="62"/>
        <end position="95"/>
    </location>
</feature>
<sequence>MVPRKMAATLLAVYVVAMLAEQTEGYISFYSHSDFQRMQEKERNKGQKKSLTLQQRSDEGAAANQERGRLIAPVEIGIRLNSRQLEKYQDVLEELEGWGPGRPPSGGSSTASEQPLRTPSPSLPPKILGGP</sequence>
<evidence type="ECO:0000256" key="3">
    <source>
        <dbReference type="ARBA" id="ARBA00006473"/>
    </source>
</evidence>
<evidence type="ECO:0000256" key="6">
    <source>
        <dbReference type="ARBA" id="ARBA00022685"/>
    </source>
</evidence>
<evidence type="ECO:0000256" key="8">
    <source>
        <dbReference type="SAM" id="MobiDB-lite"/>
    </source>
</evidence>
<dbReference type="InterPro" id="IPR006737">
    <property type="entry name" value="Motilin_assoc"/>
</dbReference>
<feature type="signal peptide" evidence="9">
    <location>
        <begin position="1"/>
        <end position="25"/>
    </location>
</feature>
<comment type="similarity">
    <text evidence="3">Belongs to the motilin family.</text>
</comment>
<name>A0A8D0H0V2_SPHPU</name>
<dbReference type="Pfam" id="PF04643">
    <property type="entry name" value="Motilin_assoc"/>
    <property type="match status" value="1"/>
</dbReference>
<evidence type="ECO:0000259" key="11">
    <source>
        <dbReference type="Pfam" id="PF04644"/>
    </source>
</evidence>
<comment type="subcellular location">
    <subcellularLocation>
        <location evidence="2">Secreted</location>
    </subcellularLocation>
</comment>
<reference evidence="12" key="1">
    <citation type="submission" date="2025-08" db="UniProtKB">
        <authorList>
            <consortium name="Ensembl"/>
        </authorList>
    </citation>
    <scope>IDENTIFICATION</scope>
</reference>
<evidence type="ECO:0000256" key="5">
    <source>
        <dbReference type="ARBA" id="ARBA00022525"/>
    </source>
</evidence>
<protein>
    <recommendedName>
        <fullName evidence="4">Promotilin</fullName>
    </recommendedName>
</protein>
<evidence type="ECO:0000256" key="7">
    <source>
        <dbReference type="ARBA" id="ARBA00022702"/>
    </source>
</evidence>
<keyword evidence="6" id="KW-0165">Cleavage on pair of basic residues</keyword>
<evidence type="ECO:0000256" key="4">
    <source>
        <dbReference type="ARBA" id="ARBA00013909"/>
    </source>
</evidence>
<evidence type="ECO:0000313" key="12">
    <source>
        <dbReference type="Ensembl" id="ENSSPUP00000014383.1"/>
    </source>
</evidence>
<evidence type="ECO:0000313" key="13">
    <source>
        <dbReference type="Proteomes" id="UP000694392"/>
    </source>
</evidence>
<dbReference type="GO" id="GO:0005576">
    <property type="term" value="C:extracellular region"/>
    <property type="evidence" value="ECO:0007669"/>
    <property type="project" value="UniProtKB-SubCell"/>
</dbReference>
<proteinExistence type="inferred from homology"/>
<dbReference type="OMA" id="VPIFTHS"/>
<feature type="region of interest" description="Disordered" evidence="8">
    <location>
        <begin position="95"/>
        <end position="131"/>
    </location>
</feature>
<evidence type="ECO:0000256" key="2">
    <source>
        <dbReference type="ARBA" id="ARBA00004613"/>
    </source>
</evidence>